<organism evidence="7 8">
    <name type="scientific">Capsulimonas corticalis</name>
    <dbReference type="NCBI Taxonomy" id="2219043"/>
    <lineage>
        <taxon>Bacteria</taxon>
        <taxon>Bacillati</taxon>
        <taxon>Armatimonadota</taxon>
        <taxon>Armatimonadia</taxon>
        <taxon>Capsulimonadales</taxon>
        <taxon>Capsulimonadaceae</taxon>
        <taxon>Capsulimonas</taxon>
    </lineage>
</organism>
<keyword evidence="5" id="KW-0413">Isomerase</keyword>
<evidence type="ECO:0000256" key="1">
    <source>
        <dbReference type="ARBA" id="ARBA00000971"/>
    </source>
</evidence>
<dbReference type="KEGG" id="ccot:CCAX7_56730"/>
<accession>A0A402D0L4</accession>
<reference evidence="7 8" key="1">
    <citation type="journal article" date="2019" name="Int. J. Syst. Evol. Microbiol.">
        <title>Capsulimonas corticalis gen. nov., sp. nov., an aerobic capsulated bacterium, of a novel bacterial order, Capsulimonadales ord. nov., of the class Armatimonadia of the phylum Armatimonadetes.</title>
        <authorList>
            <person name="Li J."/>
            <person name="Kudo C."/>
            <person name="Tonouchi A."/>
        </authorList>
    </citation>
    <scope>NUCLEOTIDE SEQUENCE [LARGE SCALE GENOMIC DNA]</scope>
    <source>
        <strain evidence="7 8">AX-7</strain>
    </source>
</reference>
<dbReference type="Proteomes" id="UP000287394">
    <property type="component" value="Chromosome"/>
</dbReference>
<dbReference type="PROSITE" id="PS51257">
    <property type="entry name" value="PROKAR_LIPOPROTEIN"/>
    <property type="match status" value="1"/>
</dbReference>
<evidence type="ECO:0000256" key="3">
    <source>
        <dbReference type="ARBA" id="ARBA00022729"/>
    </source>
</evidence>
<dbReference type="AlphaFoldDB" id="A0A402D0L4"/>
<dbReference type="SUPFAM" id="SSF109998">
    <property type="entry name" value="Triger factor/SurA peptide-binding domain-like"/>
    <property type="match status" value="2"/>
</dbReference>
<evidence type="ECO:0000256" key="4">
    <source>
        <dbReference type="ARBA" id="ARBA00023110"/>
    </source>
</evidence>
<dbReference type="EC" id="5.2.1.8" evidence="2"/>
<dbReference type="PANTHER" id="PTHR47245">
    <property type="entry name" value="PEPTIDYLPROLYL ISOMERASE"/>
    <property type="match status" value="1"/>
</dbReference>
<dbReference type="PANTHER" id="PTHR47245:SF1">
    <property type="entry name" value="FOLDASE PROTEIN PRSA"/>
    <property type="match status" value="1"/>
</dbReference>
<gene>
    <name evidence="7" type="ORF">CCAX7_56730</name>
</gene>
<dbReference type="GO" id="GO:0003755">
    <property type="term" value="F:peptidyl-prolyl cis-trans isomerase activity"/>
    <property type="evidence" value="ECO:0007669"/>
    <property type="project" value="UniProtKB-KW"/>
</dbReference>
<sequence length="596" mass="64223">MFVKRSSVILSTLAAVACAAFTSPHIARGADAPPSHGAAAGVFATDAGGVYSVAPGPAGVAAEVDGRRIMTRDVMAICLRKYRAPIIDQMVQDYVVDRECGRRGIVVSEAEIDAKIDAMRKAVAPQALEDVIAEHHSSMAEVRLAHKHKIERTRLVADQIPATKMTRCRAILVKFAPSDIPAPVVGTSRRETDALALIHGLQDQFTKGASFADLAAKYSDDASKSRGGDLGVVYAGARDSDPIAVEAALALAKGETSKPVRFREGYWLVQNISAGDAHGADEAPLYKAAQDRYVDEQAQFISPKFVVDLIAKSRVAFASDADCAPPAGKPLPEAAATVDGHVIPMKDVAAKCLADNGPRVVDILVQNDIVDRECKRRNIMVTSSEIDQRIDKLRLLIAPHTLDEGLTVRHMTLDDLRDSFQQEMERTRLTVDRVKPAPMAHCRAILVKFLQAGSPITPGAALRSDDEALRLIQTIQTQLKSGKEFAILAAQYSELDPKTDGGDIGVLYPAMHDMDTGILNTGLALTKGMTTSEPIKTVIGYCLVQSVSTSADHPKSEDAAYADALRVYQEQQAQTLIPDAMIALIKKSKVVYYVHS</sequence>
<dbReference type="SUPFAM" id="SSF54534">
    <property type="entry name" value="FKBP-like"/>
    <property type="match status" value="2"/>
</dbReference>
<protein>
    <recommendedName>
        <fullName evidence="2">peptidylprolyl isomerase</fullName>
        <ecNumber evidence="2">5.2.1.8</ecNumber>
    </recommendedName>
</protein>
<keyword evidence="4" id="KW-0697">Rotamase</keyword>
<comment type="catalytic activity">
    <reaction evidence="1">
        <text>[protein]-peptidylproline (omega=180) = [protein]-peptidylproline (omega=0)</text>
        <dbReference type="Rhea" id="RHEA:16237"/>
        <dbReference type="Rhea" id="RHEA-COMP:10747"/>
        <dbReference type="Rhea" id="RHEA-COMP:10748"/>
        <dbReference type="ChEBI" id="CHEBI:83833"/>
        <dbReference type="ChEBI" id="CHEBI:83834"/>
        <dbReference type="EC" id="5.2.1.8"/>
    </reaction>
</comment>
<name>A0A402D0L4_9BACT</name>
<dbReference type="PROSITE" id="PS01096">
    <property type="entry name" value="PPIC_PPIASE_1"/>
    <property type="match status" value="1"/>
</dbReference>
<proteinExistence type="predicted"/>
<dbReference type="InterPro" id="IPR023058">
    <property type="entry name" value="PPIase_PpiC_CS"/>
</dbReference>
<dbReference type="InterPro" id="IPR046357">
    <property type="entry name" value="PPIase_dom_sf"/>
</dbReference>
<evidence type="ECO:0000256" key="2">
    <source>
        <dbReference type="ARBA" id="ARBA00013194"/>
    </source>
</evidence>
<evidence type="ECO:0000313" key="8">
    <source>
        <dbReference type="Proteomes" id="UP000287394"/>
    </source>
</evidence>
<dbReference type="Pfam" id="PF00639">
    <property type="entry name" value="Rotamase"/>
    <property type="match status" value="2"/>
</dbReference>
<feature type="domain" description="PpiC" evidence="6">
    <location>
        <begin position="437"/>
        <end position="548"/>
    </location>
</feature>
<evidence type="ECO:0000256" key="5">
    <source>
        <dbReference type="ARBA" id="ARBA00023235"/>
    </source>
</evidence>
<dbReference type="InterPro" id="IPR050245">
    <property type="entry name" value="PrsA_foldase"/>
</dbReference>
<keyword evidence="3" id="KW-0732">Signal</keyword>
<evidence type="ECO:0000259" key="6">
    <source>
        <dbReference type="PROSITE" id="PS50198"/>
    </source>
</evidence>
<dbReference type="InterPro" id="IPR000297">
    <property type="entry name" value="PPIase_PpiC"/>
</dbReference>
<keyword evidence="8" id="KW-1185">Reference proteome</keyword>
<feature type="domain" description="PpiC" evidence="6">
    <location>
        <begin position="163"/>
        <end position="273"/>
    </location>
</feature>
<evidence type="ECO:0000313" key="7">
    <source>
        <dbReference type="EMBL" id="BDI33622.1"/>
    </source>
</evidence>
<dbReference type="InterPro" id="IPR027304">
    <property type="entry name" value="Trigger_fact/SurA_dom_sf"/>
</dbReference>
<dbReference type="PROSITE" id="PS50198">
    <property type="entry name" value="PPIC_PPIASE_2"/>
    <property type="match status" value="2"/>
</dbReference>
<dbReference type="Gene3D" id="3.10.50.40">
    <property type="match status" value="2"/>
</dbReference>
<dbReference type="Gene3D" id="1.10.4030.10">
    <property type="entry name" value="Porin chaperone SurA, peptide-binding domain"/>
    <property type="match status" value="2"/>
</dbReference>
<dbReference type="EMBL" id="AP025739">
    <property type="protein sequence ID" value="BDI33622.1"/>
    <property type="molecule type" value="Genomic_DNA"/>
</dbReference>